<dbReference type="InterPro" id="IPR011016">
    <property type="entry name" value="Znf_RING-CH"/>
</dbReference>
<feature type="domain" description="RING-type" evidence="7">
    <location>
        <begin position="81"/>
        <end position="137"/>
    </location>
</feature>
<evidence type="ECO:0000259" key="8">
    <source>
        <dbReference type="PROSITE" id="PS51292"/>
    </source>
</evidence>
<keyword evidence="3" id="KW-0862">Zinc</keyword>
<dbReference type="GO" id="GO:0008270">
    <property type="term" value="F:zinc ion binding"/>
    <property type="evidence" value="ECO:0007669"/>
    <property type="project" value="UniProtKB-KW"/>
</dbReference>
<protein>
    <recommendedName>
        <fullName evidence="11">RING-CH-type domain-containing protein</fullName>
    </recommendedName>
</protein>
<keyword evidence="10" id="KW-1185">Reference proteome</keyword>
<dbReference type="SMART" id="SM00744">
    <property type="entry name" value="RINGv"/>
    <property type="match status" value="1"/>
</dbReference>
<comment type="caution">
    <text evidence="9">The sequence shown here is derived from an EMBL/GenBank/DDBJ whole genome shotgun (WGS) entry which is preliminary data.</text>
</comment>
<evidence type="ECO:0000313" key="9">
    <source>
        <dbReference type="EMBL" id="KAK6359481.1"/>
    </source>
</evidence>
<dbReference type="PANTHER" id="PTHR46347">
    <property type="entry name" value="RING/FYVE/PHD ZINC FINGER SUPERFAMILY PROTEIN"/>
    <property type="match status" value="1"/>
</dbReference>
<evidence type="ECO:0000256" key="4">
    <source>
        <dbReference type="PROSITE-ProRule" id="PRU00175"/>
    </source>
</evidence>
<evidence type="ECO:0008006" key="11">
    <source>
        <dbReference type="Google" id="ProtNLM"/>
    </source>
</evidence>
<dbReference type="EMBL" id="JAVHNQ010000001">
    <property type="protein sequence ID" value="KAK6359481.1"/>
    <property type="molecule type" value="Genomic_DNA"/>
</dbReference>
<name>A0AAV9VEX8_9PEZI</name>
<keyword evidence="6" id="KW-1133">Transmembrane helix</keyword>
<dbReference type="Pfam" id="PF12906">
    <property type="entry name" value="RINGv"/>
    <property type="match status" value="1"/>
</dbReference>
<evidence type="ECO:0000256" key="5">
    <source>
        <dbReference type="SAM" id="MobiDB-lite"/>
    </source>
</evidence>
<keyword evidence="2 4" id="KW-0863">Zinc-finger</keyword>
<dbReference type="AlphaFoldDB" id="A0AAV9VEX8"/>
<organism evidence="9 10">
    <name type="scientific">Orbilia brochopaga</name>
    <dbReference type="NCBI Taxonomy" id="3140254"/>
    <lineage>
        <taxon>Eukaryota</taxon>
        <taxon>Fungi</taxon>
        <taxon>Dikarya</taxon>
        <taxon>Ascomycota</taxon>
        <taxon>Pezizomycotina</taxon>
        <taxon>Orbiliomycetes</taxon>
        <taxon>Orbiliales</taxon>
        <taxon>Orbiliaceae</taxon>
        <taxon>Orbilia</taxon>
    </lineage>
</organism>
<dbReference type="PROSITE" id="PS50089">
    <property type="entry name" value="ZF_RING_2"/>
    <property type="match status" value="1"/>
</dbReference>
<dbReference type="Gene3D" id="3.30.40.10">
    <property type="entry name" value="Zinc/RING finger domain, C3HC4 (zinc finger)"/>
    <property type="match status" value="1"/>
</dbReference>
<dbReference type="PROSITE" id="PS51292">
    <property type="entry name" value="ZF_RING_CH"/>
    <property type="match status" value="1"/>
</dbReference>
<reference evidence="9 10" key="1">
    <citation type="submission" date="2019-10" db="EMBL/GenBank/DDBJ databases">
        <authorList>
            <person name="Palmer J.M."/>
        </authorList>
    </citation>
    <scope>NUCLEOTIDE SEQUENCE [LARGE SCALE GENOMIC DNA]</scope>
    <source>
        <strain evidence="9 10">TWF696</strain>
    </source>
</reference>
<gene>
    <name evidence="9" type="ORF">TWF696_000637</name>
</gene>
<dbReference type="SUPFAM" id="SSF57850">
    <property type="entry name" value="RING/U-box"/>
    <property type="match status" value="1"/>
</dbReference>
<evidence type="ECO:0000259" key="7">
    <source>
        <dbReference type="PROSITE" id="PS50089"/>
    </source>
</evidence>
<feature type="compositionally biased region" description="Low complexity" evidence="5">
    <location>
        <begin position="36"/>
        <end position="67"/>
    </location>
</feature>
<dbReference type="InterPro" id="IPR013083">
    <property type="entry name" value="Znf_RING/FYVE/PHD"/>
</dbReference>
<feature type="domain" description="RING-CH-type" evidence="8">
    <location>
        <begin position="73"/>
        <end position="143"/>
    </location>
</feature>
<keyword evidence="6" id="KW-0472">Membrane</keyword>
<dbReference type="Proteomes" id="UP001375240">
    <property type="component" value="Unassembled WGS sequence"/>
</dbReference>
<proteinExistence type="predicted"/>
<evidence type="ECO:0000256" key="6">
    <source>
        <dbReference type="SAM" id="Phobius"/>
    </source>
</evidence>
<evidence type="ECO:0000256" key="2">
    <source>
        <dbReference type="ARBA" id="ARBA00022771"/>
    </source>
</evidence>
<feature type="transmembrane region" description="Helical" evidence="6">
    <location>
        <begin position="150"/>
        <end position="176"/>
    </location>
</feature>
<feature type="region of interest" description="Disordered" evidence="5">
    <location>
        <begin position="1"/>
        <end position="75"/>
    </location>
</feature>
<keyword evidence="6" id="KW-0812">Transmembrane</keyword>
<evidence type="ECO:0000256" key="3">
    <source>
        <dbReference type="ARBA" id="ARBA00022833"/>
    </source>
</evidence>
<feature type="transmembrane region" description="Helical" evidence="6">
    <location>
        <begin position="237"/>
        <end position="258"/>
    </location>
</feature>
<keyword evidence="1" id="KW-0479">Metal-binding</keyword>
<dbReference type="PANTHER" id="PTHR46347:SF1">
    <property type="entry name" value="RING_FYVE_PHD ZINC FINGER SUPERFAMILY PROTEIN"/>
    <property type="match status" value="1"/>
</dbReference>
<evidence type="ECO:0000313" key="10">
    <source>
        <dbReference type="Proteomes" id="UP001375240"/>
    </source>
</evidence>
<evidence type="ECO:0000256" key="1">
    <source>
        <dbReference type="ARBA" id="ARBA00022723"/>
    </source>
</evidence>
<dbReference type="InterPro" id="IPR001841">
    <property type="entry name" value="Znf_RING"/>
</dbReference>
<dbReference type="CDD" id="cd16495">
    <property type="entry name" value="RING_CH-C4HC3_MARCH"/>
    <property type="match status" value="1"/>
</dbReference>
<sequence>MSSNSDIDQDAAMQQYIWVNSNTPGGWDTEPELPKTGTPTEPPASSGSPAAEGSSSSPDGGQSTSQDTPRRPRRRRRVKQCRICFDTSTEDADPELGRLISPCLCKGTARYVHEECLRAWRLQSANSQSFYKCPTCHFEYQFRRLKIAQVIASATVQIGITALIFLVTVYVLGFVADPIINFYINPLYAVDGGNFSFSVNGFTVVGPKMQARTAAAAAAAADGKVGLLEHMVRGMSALGLIGFAKVLVFSHNWIRYIFGGPPGVQRRQDGRDRINQLSWIIIIWGVVNFLIFVWGYVRNWTKGILDKIAVGVADIGSDQDDDEEEEEEGVKEE</sequence>
<accession>A0AAV9VEX8</accession>
<feature type="transmembrane region" description="Helical" evidence="6">
    <location>
        <begin position="279"/>
        <end position="297"/>
    </location>
</feature>